<dbReference type="Gene3D" id="2.40.10.340">
    <property type="entry name" value="Rod shape-determining protein MreC, domain 1"/>
    <property type="match status" value="1"/>
</dbReference>
<dbReference type="Pfam" id="PF04085">
    <property type="entry name" value="MreC"/>
    <property type="match status" value="1"/>
</dbReference>
<evidence type="ECO:0000256" key="5">
    <source>
        <dbReference type="SAM" id="Phobius"/>
    </source>
</evidence>
<accession>A0A172TZ79</accession>
<name>A0A172TZ79_9BACT</name>
<evidence type="ECO:0000256" key="1">
    <source>
        <dbReference type="ARBA" id="ARBA00009369"/>
    </source>
</evidence>
<dbReference type="Proteomes" id="UP000077177">
    <property type="component" value="Chromosome"/>
</dbReference>
<keyword evidence="8" id="KW-1185">Reference proteome</keyword>
<feature type="transmembrane region" description="Helical" evidence="5">
    <location>
        <begin position="12"/>
        <end position="29"/>
    </location>
</feature>
<feature type="domain" description="Rod shape-determining protein MreC beta-barrel core" evidence="6">
    <location>
        <begin position="117"/>
        <end position="266"/>
    </location>
</feature>
<evidence type="ECO:0000256" key="4">
    <source>
        <dbReference type="ARBA" id="ARBA00032089"/>
    </source>
</evidence>
<dbReference type="AlphaFoldDB" id="A0A172TZ79"/>
<comment type="similarity">
    <text evidence="1">Belongs to the MreC family.</text>
</comment>
<dbReference type="EMBL" id="CP011390">
    <property type="protein sequence ID" value="ANE52093.1"/>
    <property type="molecule type" value="Genomic_DNA"/>
</dbReference>
<dbReference type="RefSeq" id="WP_066406246.1">
    <property type="nucleotide sequence ID" value="NZ_CP011390.1"/>
</dbReference>
<dbReference type="KEGG" id="fla:SY85_17930"/>
<protein>
    <recommendedName>
        <fullName evidence="2">Cell shape-determining protein MreC</fullName>
    </recommendedName>
    <alternativeName>
        <fullName evidence="4">Cell shape protein MreC</fullName>
    </alternativeName>
</protein>
<evidence type="ECO:0000259" key="6">
    <source>
        <dbReference type="Pfam" id="PF04085"/>
    </source>
</evidence>
<dbReference type="InterPro" id="IPR055342">
    <property type="entry name" value="MreC_beta-barrel_core"/>
</dbReference>
<keyword evidence="3" id="KW-0133">Cell shape</keyword>
<dbReference type="NCBIfam" id="NF010532">
    <property type="entry name" value="PRK13922.9-3"/>
    <property type="match status" value="1"/>
</dbReference>
<proteinExistence type="inferred from homology"/>
<dbReference type="PANTHER" id="PTHR34138">
    <property type="entry name" value="CELL SHAPE-DETERMINING PROTEIN MREC"/>
    <property type="match status" value="1"/>
</dbReference>
<dbReference type="InterPro" id="IPR042175">
    <property type="entry name" value="Cell/Rod_MreC_2"/>
</dbReference>
<gene>
    <name evidence="7" type="ORF">SY85_17930</name>
</gene>
<dbReference type="InterPro" id="IPR042177">
    <property type="entry name" value="Cell/Rod_1"/>
</dbReference>
<evidence type="ECO:0000256" key="2">
    <source>
        <dbReference type="ARBA" id="ARBA00013855"/>
    </source>
</evidence>
<keyword evidence="5" id="KW-1133">Transmembrane helix</keyword>
<dbReference type="OrthoDB" id="9811827at2"/>
<dbReference type="GO" id="GO:0008360">
    <property type="term" value="P:regulation of cell shape"/>
    <property type="evidence" value="ECO:0007669"/>
    <property type="project" value="UniProtKB-KW"/>
</dbReference>
<dbReference type="PANTHER" id="PTHR34138:SF1">
    <property type="entry name" value="CELL SHAPE-DETERMINING PROTEIN MREC"/>
    <property type="match status" value="1"/>
</dbReference>
<dbReference type="GO" id="GO:0005886">
    <property type="term" value="C:plasma membrane"/>
    <property type="evidence" value="ECO:0007669"/>
    <property type="project" value="TreeGrafter"/>
</dbReference>
<dbReference type="Gene3D" id="2.40.10.350">
    <property type="entry name" value="Rod shape-determining protein MreC, domain 2"/>
    <property type="match status" value="1"/>
</dbReference>
<organism evidence="7 8">
    <name type="scientific">Flavisolibacter tropicus</name>
    <dbReference type="NCBI Taxonomy" id="1492898"/>
    <lineage>
        <taxon>Bacteria</taxon>
        <taxon>Pseudomonadati</taxon>
        <taxon>Bacteroidota</taxon>
        <taxon>Chitinophagia</taxon>
        <taxon>Chitinophagales</taxon>
        <taxon>Chitinophagaceae</taxon>
        <taxon>Flavisolibacter</taxon>
    </lineage>
</organism>
<dbReference type="STRING" id="1492898.SY85_17930"/>
<keyword evidence="5" id="KW-0812">Transmembrane</keyword>
<evidence type="ECO:0000313" key="7">
    <source>
        <dbReference type="EMBL" id="ANE52093.1"/>
    </source>
</evidence>
<keyword evidence="5" id="KW-0472">Membrane</keyword>
<reference evidence="8" key="1">
    <citation type="submission" date="2015-01" db="EMBL/GenBank/DDBJ databases">
        <title>Flavisolibacter sp./LCS9/ whole genome sequencing.</title>
        <authorList>
            <person name="Kim M.K."/>
            <person name="Srinivasan S."/>
            <person name="Lee J.-J."/>
        </authorList>
    </citation>
    <scope>NUCLEOTIDE SEQUENCE [LARGE SCALE GENOMIC DNA]</scope>
    <source>
        <strain evidence="8">LCS9</strain>
    </source>
</reference>
<dbReference type="InterPro" id="IPR007221">
    <property type="entry name" value="MreC"/>
</dbReference>
<sequence>MRNIFLFIRRYFVFLIFLVLQAVAIWMLFSYNRFHRAIGLGLASEVTGSINAQVDKVDDYFHLREENRRVHSMNDSLLNLLRENFSSADTMQRMVVDTLRFDSVIQFRRYIYRDAKVVFNSVNSENNYLQLSRGANKGVTDNMAVINSDGAIVGLVVNTSPHFSQVMSLLHTKSRIPAMLKGSNVSGTVRWDTKDPRFLNLEGISRDVAVKKGDTVLTSRYSYNYPPGFIIGRIETIETEKATGFYKLQVRCATNFNSLQQVFVIENLQRAEQVQLEKDTEKKMEQERRTTK</sequence>
<reference evidence="7 8" key="2">
    <citation type="journal article" date="2016" name="Int. J. Syst. Evol. Microbiol.">
        <title>Flavisolibacter tropicus sp. nov., isolated from tropical soil.</title>
        <authorList>
            <person name="Lee J.J."/>
            <person name="Kang M.S."/>
            <person name="Kim G.S."/>
            <person name="Lee C.S."/>
            <person name="Lim S."/>
            <person name="Lee J."/>
            <person name="Roh S.H."/>
            <person name="Kang H."/>
            <person name="Ha J.M."/>
            <person name="Bae S."/>
            <person name="Jung H.Y."/>
            <person name="Kim M.K."/>
        </authorList>
    </citation>
    <scope>NUCLEOTIDE SEQUENCE [LARGE SCALE GENOMIC DNA]</scope>
    <source>
        <strain evidence="7 8">LCS9</strain>
    </source>
</reference>
<evidence type="ECO:0000256" key="3">
    <source>
        <dbReference type="ARBA" id="ARBA00022960"/>
    </source>
</evidence>
<evidence type="ECO:0000313" key="8">
    <source>
        <dbReference type="Proteomes" id="UP000077177"/>
    </source>
</evidence>